<name>A0A974NJ82_PERPY</name>
<sequence>MKNISYLSIGSNMGDRLHHFKKAIDYIQGDENIRISNISSIYETEPVGYTEQAKFLNAVLKIETSYEPEELLLKCQETEKINGRIRDIRWGPRTIDLDILLYNYENIETESLSVPHPRMLERAFVLIPLLELDPNITLPEMDIPLVNILENIQDREGVRLWKLKSGEDGLGLLES</sequence>
<dbReference type="PANTHER" id="PTHR43071:SF1">
    <property type="entry name" value="2-AMINO-4-HYDROXY-6-HYDROXYMETHYLDIHYDROPTERIDINE PYROPHOSPHOKINASE"/>
    <property type="match status" value="1"/>
</dbReference>
<dbReference type="InterPro" id="IPR000550">
    <property type="entry name" value="Hppk"/>
</dbReference>
<dbReference type="EMBL" id="CP068053">
    <property type="protein sequence ID" value="QQS98804.1"/>
    <property type="molecule type" value="Genomic_DNA"/>
</dbReference>
<protein>
    <recommendedName>
        <fullName evidence="3">2-amino-4-hydroxy-6-hydroxymethyldihydropteridine diphosphokinase</fullName>
        <ecNumber evidence="3">2.7.6.3</ecNumber>
    </recommendedName>
</protein>
<keyword evidence="4 10" id="KW-0808">Transferase</keyword>
<dbReference type="PROSITE" id="PS00794">
    <property type="entry name" value="HPPK"/>
    <property type="match status" value="1"/>
</dbReference>
<dbReference type="KEGG" id="ppsr:I6J18_14050"/>
<dbReference type="GO" id="GO:0046656">
    <property type="term" value="P:folic acid biosynthetic process"/>
    <property type="evidence" value="ECO:0007669"/>
    <property type="project" value="UniProtKB-KW"/>
</dbReference>
<evidence type="ECO:0000256" key="5">
    <source>
        <dbReference type="ARBA" id="ARBA00022741"/>
    </source>
</evidence>
<dbReference type="Gene3D" id="3.30.70.560">
    <property type="entry name" value="7,8-Dihydro-6-hydroxymethylpterin-pyrophosphokinase HPPK"/>
    <property type="match status" value="1"/>
</dbReference>
<dbReference type="NCBIfam" id="TIGR01498">
    <property type="entry name" value="folK"/>
    <property type="match status" value="1"/>
</dbReference>
<dbReference type="EC" id="2.7.6.3" evidence="3"/>
<evidence type="ECO:0000313" key="10">
    <source>
        <dbReference type="EMBL" id="QQS98804.1"/>
    </source>
</evidence>
<keyword evidence="5" id="KW-0547">Nucleotide-binding</keyword>
<reference evidence="10 11" key="1">
    <citation type="submission" date="2021-01" db="EMBL/GenBank/DDBJ databases">
        <title>FDA dAtabase for Regulatory Grade micrObial Sequences (FDA-ARGOS): Supporting development and validation of Infectious Disease Dx tests.</title>
        <authorList>
            <person name="Nelson B."/>
            <person name="Plummer A."/>
            <person name="Tallon L."/>
            <person name="Sadzewicz L."/>
            <person name="Zhao X."/>
            <person name="Boylan J."/>
            <person name="Ott S."/>
            <person name="Bowen H."/>
            <person name="Vavikolanu K."/>
            <person name="Mehta A."/>
            <person name="Aluvathingal J."/>
            <person name="Nadendla S."/>
            <person name="Myers T."/>
            <person name="Yan Y."/>
            <person name="Sichtig H."/>
        </authorList>
    </citation>
    <scope>NUCLEOTIDE SEQUENCE [LARGE SCALE GENOMIC DNA]</scope>
    <source>
        <strain evidence="10 11">FDAARGOS_1161</strain>
    </source>
</reference>
<evidence type="ECO:0000256" key="3">
    <source>
        <dbReference type="ARBA" id="ARBA00013253"/>
    </source>
</evidence>
<keyword evidence="8" id="KW-0289">Folate biosynthesis</keyword>
<dbReference type="GO" id="GO:0016301">
    <property type="term" value="F:kinase activity"/>
    <property type="evidence" value="ECO:0007669"/>
    <property type="project" value="UniProtKB-KW"/>
</dbReference>
<evidence type="ECO:0000256" key="4">
    <source>
        <dbReference type="ARBA" id="ARBA00022679"/>
    </source>
</evidence>
<evidence type="ECO:0000256" key="7">
    <source>
        <dbReference type="ARBA" id="ARBA00022840"/>
    </source>
</evidence>
<dbReference type="InterPro" id="IPR035907">
    <property type="entry name" value="Hppk_sf"/>
</dbReference>
<dbReference type="Pfam" id="PF01288">
    <property type="entry name" value="HPPK"/>
    <property type="match status" value="1"/>
</dbReference>
<feature type="domain" description="7,8-dihydro-6-hydroxymethylpterin-pyrophosphokinase" evidence="9">
    <location>
        <begin position="89"/>
        <end position="100"/>
    </location>
</feature>
<keyword evidence="11" id="KW-1185">Reference proteome</keyword>
<keyword evidence="7" id="KW-0067">ATP-binding</keyword>
<dbReference type="AlphaFoldDB" id="A0A974NJ82"/>
<evidence type="ECO:0000256" key="8">
    <source>
        <dbReference type="ARBA" id="ARBA00022909"/>
    </source>
</evidence>
<organism evidence="10 11">
    <name type="scientific">Peribacillus psychrosaccharolyticus</name>
    <name type="common">Bacillus psychrosaccharolyticus</name>
    <dbReference type="NCBI Taxonomy" id="1407"/>
    <lineage>
        <taxon>Bacteria</taxon>
        <taxon>Bacillati</taxon>
        <taxon>Bacillota</taxon>
        <taxon>Bacilli</taxon>
        <taxon>Bacillales</taxon>
        <taxon>Bacillaceae</taxon>
        <taxon>Peribacillus</taxon>
    </lineage>
</organism>
<dbReference type="GO" id="GO:0005524">
    <property type="term" value="F:ATP binding"/>
    <property type="evidence" value="ECO:0007669"/>
    <property type="project" value="UniProtKB-KW"/>
</dbReference>
<evidence type="ECO:0000313" key="11">
    <source>
        <dbReference type="Proteomes" id="UP000595254"/>
    </source>
</evidence>
<evidence type="ECO:0000256" key="2">
    <source>
        <dbReference type="ARBA" id="ARBA00005051"/>
    </source>
</evidence>
<comment type="pathway">
    <text evidence="2">Cofactor biosynthesis; tetrahydrofolate biosynthesis; 2-amino-4-hydroxy-6-hydroxymethyl-7,8-dihydropteridine diphosphate from 7,8-dihydroneopterin triphosphate: step 4/4.</text>
</comment>
<evidence type="ECO:0000259" key="9">
    <source>
        <dbReference type="PROSITE" id="PS00794"/>
    </source>
</evidence>
<keyword evidence="6" id="KW-0418">Kinase</keyword>
<evidence type="ECO:0000256" key="6">
    <source>
        <dbReference type="ARBA" id="ARBA00022777"/>
    </source>
</evidence>
<dbReference type="Proteomes" id="UP000595254">
    <property type="component" value="Chromosome"/>
</dbReference>
<dbReference type="GO" id="GO:0003848">
    <property type="term" value="F:2-amino-4-hydroxy-6-hydroxymethyldihydropteridine diphosphokinase activity"/>
    <property type="evidence" value="ECO:0007669"/>
    <property type="project" value="UniProtKB-EC"/>
</dbReference>
<comment type="catalytic activity">
    <reaction evidence="1">
        <text>6-hydroxymethyl-7,8-dihydropterin + ATP = (7,8-dihydropterin-6-yl)methyl diphosphate + AMP + H(+)</text>
        <dbReference type="Rhea" id="RHEA:11412"/>
        <dbReference type="ChEBI" id="CHEBI:15378"/>
        <dbReference type="ChEBI" id="CHEBI:30616"/>
        <dbReference type="ChEBI" id="CHEBI:44841"/>
        <dbReference type="ChEBI" id="CHEBI:72950"/>
        <dbReference type="ChEBI" id="CHEBI:456215"/>
        <dbReference type="EC" id="2.7.6.3"/>
    </reaction>
</comment>
<evidence type="ECO:0000256" key="1">
    <source>
        <dbReference type="ARBA" id="ARBA00000198"/>
    </source>
</evidence>
<accession>A0A974NJ82</accession>
<dbReference type="RefSeq" id="WP_040374966.1">
    <property type="nucleotide sequence ID" value="NZ_CP068053.1"/>
</dbReference>
<gene>
    <name evidence="10" type="primary">folK</name>
    <name evidence="10" type="ORF">I6J18_14050</name>
</gene>
<dbReference type="PANTHER" id="PTHR43071">
    <property type="entry name" value="2-AMINO-4-HYDROXY-6-HYDROXYMETHYLDIHYDROPTERIDINE PYROPHOSPHOKINASE"/>
    <property type="match status" value="1"/>
</dbReference>
<dbReference type="CDD" id="cd00483">
    <property type="entry name" value="HPPK"/>
    <property type="match status" value="1"/>
</dbReference>
<proteinExistence type="predicted"/>
<dbReference type="SUPFAM" id="SSF55083">
    <property type="entry name" value="6-hydroxymethyl-7,8-dihydropterin pyrophosphokinase, HPPK"/>
    <property type="match status" value="1"/>
</dbReference>